<name>A0A183IAK7_9BILA</name>
<dbReference type="PRINTS" id="PR00010">
    <property type="entry name" value="EGFBLOOD"/>
</dbReference>
<dbReference type="PROSITE" id="PS00022">
    <property type="entry name" value="EGF_1"/>
    <property type="match status" value="2"/>
</dbReference>
<feature type="domain" description="EGF-like" evidence="12">
    <location>
        <begin position="4"/>
        <end position="40"/>
    </location>
</feature>
<evidence type="ECO:0000256" key="4">
    <source>
        <dbReference type="ARBA" id="ARBA00022525"/>
    </source>
</evidence>
<evidence type="ECO:0000256" key="5">
    <source>
        <dbReference type="ARBA" id="ARBA00022536"/>
    </source>
</evidence>
<dbReference type="AlphaFoldDB" id="A0A183IAK7"/>
<dbReference type="PANTHER" id="PTHR12916:SF4">
    <property type="entry name" value="UNINFLATABLE, ISOFORM C"/>
    <property type="match status" value="1"/>
</dbReference>
<evidence type="ECO:0000256" key="11">
    <source>
        <dbReference type="PROSITE-ProRule" id="PRU00076"/>
    </source>
</evidence>
<comment type="subcellular location">
    <subcellularLocation>
        <location evidence="1">Cytoplasm</location>
    </subcellularLocation>
    <subcellularLocation>
        <location evidence="2">Secreted</location>
    </subcellularLocation>
</comment>
<dbReference type="GO" id="GO:0005576">
    <property type="term" value="C:extracellular region"/>
    <property type="evidence" value="ECO:0007669"/>
    <property type="project" value="UniProtKB-SubCell"/>
</dbReference>
<dbReference type="GO" id="GO:0005509">
    <property type="term" value="F:calcium ion binding"/>
    <property type="evidence" value="ECO:0007669"/>
    <property type="project" value="InterPro"/>
</dbReference>
<dbReference type="InterPro" id="IPR000742">
    <property type="entry name" value="EGF"/>
</dbReference>
<dbReference type="SMART" id="SM00181">
    <property type="entry name" value="EGF"/>
    <property type="match status" value="2"/>
</dbReference>
<dbReference type="SMART" id="SM00179">
    <property type="entry name" value="EGF_CA"/>
    <property type="match status" value="2"/>
</dbReference>
<reference evidence="13" key="1">
    <citation type="submission" date="2016-06" db="UniProtKB">
        <authorList>
            <consortium name="WormBaseParasite"/>
        </authorList>
    </citation>
    <scope>IDENTIFICATION</scope>
</reference>
<feature type="domain" description="EGF-like" evidence="12">
    <location>
        <begin position="42"/>
        <end position="78"/>
    </location>
</feature>
<dbReference type="WBParaSite" id="SBAD_0000067401-mRNA-1">
    <property type="protein sequence ID" value="SBAD_0000067401-mRNA-1"/>
    <property type="gene ID" value="SBAD_0000067401"/>
</dbReference>
<dbReference type="FunFam" id="2.10.25.10:FF:000425">
    <property type="entry name" value="Eyes shut homolog"/>
    <property type="match status" value="1"/>
</dbReference>
<evidence type="ECO:0000256" key="9">
    <source>
        <dbReference type="ARBA" id="ARBA00023157"/>
    </source>
</evidence>
<dbReference type="CDD" id="cd00054">
    <property type="entry name" value="EGF_CA"/>
    <property type="match status" value="2"/>
</dbReference>
<feature type="disulfide bond" evidence="11">
    <location>
        <begin position="68"/>
        <end position="77"/>
    </location>
</feature>
<keyword evidence="3" id="KW-0963">Cytoplasm</keyword>
<evidence type="ECO:0000256" key="1">
    <source>
        <dbReference type="ARBA" id="ARBA00004496"/>
    </source>
</evidence>
<dbReference type="InterPro" id="IPR000152">
    <property type="entry name" value="EGF-type_Asp/Asn_hydroxyl_site"/>
</dbReference>
<dbReference type="PROSITE" id="PS01186">
    <property type="entry name" value="EGF_2"/>
    <property type="match status" value="2"/>
</dbReference>
<comment type="caution">
    <text evidence="11">Lacks conserved residue(s) required for the propagation of feature annotation.</text>
</comment>
<dbReference type="InterPro" id="IPR001881">
    <property type="entry name" value="EGF-like_Ca-bd_dom"/>
</dbReference>
<dbReference type="SUPFAM" id="SSF57196">
    <property type="entry name" value="EGF/Laminin"/>
    <property type="match status" value="2"/>
</dbReference>
<protein>
    <submittedName>
        <fullName evidence="13">EGF-like domain-containing protein</fullName>
    </submittedName>
</protein>
<evidence type="ECO:0000256" key="8">
    <source>
        <dbReference type="ARBA" id="ARBA00022837"/>
    </source>
</evidence>
<keyword evidence="8" id="KW-0106">Calcium</keyword>
<evidence type="ECO:0000259" key="12">
    <source>
        <dbReference type="PROSITE" id="PS50026"/>
    </source>
</evidence>
<dbReference type="PROSITE" id="PS00010">
    <property type="entry name" value="ASX_HYDROXYL"/>
    <property type="match status" value="2"/>
</dbReference>
<keyword evidence="6" id="KW-0732">Signal</keyword>
<dbReference type="InterPro" id="IPR018097">
    <property type="entry name" value="EGF_Ca-bd_CS"/>
</dbReference>
<keyword evidence="9 11" id="KW-1015">Disulfide bond</keyword>
<keyword evidence="10" id="KW-0325">Glycoprotein</keyword>
<sequence length="127" mass="14065">LYLEIDECKIGACNNVGRCIDEINGYHCICHDGFTGKECEINIDDCQSAPCGENGSCVDHVRSFECLCKPGYTGRFCDIGSVDIRPTIFERPFLPDLQVAGEKRTGKGVTLTPSRLFFSSGLRHVRK</sequence>
<dbReference type="PROSITE" id="PS01187">
    <property type="entry name" value="EGF_CA"/>
    <property type="match status" value="1"/>
</dbReference>
<evidence type="ECO:0000256" key="3">
    <source>
        <dbReference type="ARBA" id="ARBA00022490"/>
    </source>
</evidence>
<evidence type="ECO:0000256" key="6">
    <source>
        <dbReference type="ARBA" id="ARBA00022729"/>
    </source>
</evidence>
<organism evidence="13">
    <name type="scientific">Soboliphyme baturini</name>
    <dbReference type="NCBI Taxonomy" id="241478"/>
    <lineage>
        <taxon>Eukaryota</taxon>
        <taxon>Metazoa</taxon>
        <taxon>Ecdysozoa</taxon>
        <taxon>Nematoda</taxon>
        <taxon>Enoplea</taxon>
        <taxon>Dorylaimia</taxon>
        <taxon>Dioctophymatida</taxon>
        <taxon>Dioctophymatoidea</taxon>
        <taxon>Soboliphymatidae</taxon>
        <taxon>Soboliphyme</taxon>
    </lineage>
</organism>
<feature type="disulfide bond" evidence="11">
    <location>
        <begin position="30"/>
        <end position="39"/>
    </location>
</feature>
<keyword evidence="5 11" id="KW-0245">EGF-like domain</keyword>
<dbReference type="PROSITE" id="PS50026">
    <property type="entry name" value="EGF_3"/>
    <property type="match status" value="2"/>
</dbReference>
<evidence type="ECO:0000313" key="13">
    <source>
        <dbReference type="WBParaSite" id="SBAD_0000067401-mRNA-1"/>
    </source>
</evidence>
<evidence type="ECO:0000256" key="10">
    <source>
        <dbReference type="ARBA" id="ARBA00023180"/>
    </source>
</evidence>
<dbReference type="GO" id="GO:0005737">
    <property type="term" value="C:cytoplasm"/>
    <property type="evidence" value="ECO:0007669"/>
    <property type="project" value="UniProtKB-SubCell"/>
</dbReference>
<proteinExistence type="predicted"/>
<keyword evidence="4" id="KW-0964">Secreted</keyword>
<evidence type="ECO:0000256" key="7">
    <source>
        <dbReference type="ARBA" id="ARBA00022737"/>
    </source>
</evidence>
<accession>A0A183IAK7</accession>
<keyword evidence="7" id="KW-0677">Repeat</keyword>
<dbReference type="PANTHER" id="PTHR12916">
    <property type="entry name" value="CYTOCHROME C OXIDASE POLYPEPTIDE VIC-2"/>
    <property type="match status" value="1"/>
</dbReference>
<evidence type="ECO:0000256" key="2">
    <source>
        <dbReference type="ARBA" id="ARBA00004613"/>
    </source>
</evidence>
<dbReference type="FunFam" id="2.10.25.10:FF:000004">
    <property type="entry name" value="Neurogenic locus notch 1"/>
    <property type="match status" value="1"/>
</dbReference>
<dbReference type="Pfam" id="PF00008">
    <property type="entry name" value="EGF"/>
    <property type="match status" value="2"/>
</dbReference>
<dbReference type="Gene3D" id="2.10.25.10">
    <property type="entry name" value="Laminin"/>
    <property type="match status" value="2"/>
</dbReference>